<keyword evidence="6" id="KW-0862">Zinc</keyword>
<dbReference type="EMBL" id="JAHESF010000010">
    <property type="protein sequence ID" value="MBT1697625.1"/>
    <property type="molecule type" value="Genomic_DNA"/>
</dbReference>
<protein>
    <submittedName>
        <fullName evidence="10">Choice-of-anchor J domain-containing protein</fullName>
    </submittedName>
</protein>
<gene>
    <name evidence="10" type="ORF">KK083_12105</name>
</gene>
<keyword evidence="7" id="KW-0482">Metalloprotease</keyword>
<dbReference type="GO" id="GO:0006508">
    <property type="term" value="P:proteolysis"/>
    <property type="evidence" value="ECO:0007669"/>
    <property type="project" value="UniProtKB-KW"/>
</dbReference>
<evidence type="ECO:0000256" key="6">
    <source>
        <dbReference type="ARBA" id="ARBA00022833"/>
    </source>
</evidence>
<dbReference type="SUPFAM" id="SSF49899">
    <property type="entry name" value="Concanavalin A-like lectins/glucanases"/>
    <property type="match status" value="1"/>
</dbReference>
<evidence type="ECO:0000313" key="11">
    <source>
        <dbReference type="Proteomes" id="UP001319200"/>
    </source>
</evidence>
<dbReference type="InterPro" id="IPR024079">
    <property type="entry name" value="MetalloPept_cat_dom_sf"/>
</dbReference>
<organism evidence="10 11">
    <name type="scientific">Chryseosolibacter histidini</name>
    <dbReference type="NCBI Taxonomy" id="2782349"/>
    <lineage>
        <taxon>Bacteria</taxon>
        <taxon>Pseudomonadati</taxon>
        <taxon>Bacteroidota</taxon>
        <taxon>Cytophagia</taxon>
        <taxon>Cytophagales</taxon>
        <taxon>Chryseotaleaceae</taxon>
        <taxon>Chryseosolibacter</taxon>
    </lineage>
</organism>
<dbReference type="Pfam" id="PF05572">
    <property type="entry name" value="Peptidase_M43"/>
    <property type="match status" value="1"/>
</dbReference>
<keyword evidence="3" id="KW-0479">Metal-binding</keyword>
<dbReference type="CDD" id="cd04275">
    <property type="entry name" value="ZnMc_pappalysin_like"/>
    <property type="match status" value="1"/>
</dbReference>
<feature type="domain" description="Peptidase M43 pregnancy-associated plasma-A" evidence="9">
    <location>
        <begin position="169"/>
        <end position="324"/>
    </location>
</feature>
<keyword evidence="5" id="KW-0378">Hydrolase</keyword>
<keyword evidence="8" id="KW-1015">Disulfide bond</keyword>
<evidence type="ECO:0000259" key="9">
    <source>
        <dbReference type="Pfam" id="PF05572"/>
    </source>
</evidence>
<evidence type="ECO:0000256" key="5">
    <source>
        <dbReference type="ARBA" id="ARBA00022801"/>
    </source>
</evidence>
<name>A0AAP2DJT8_9BACT</name>
<dbReference type="InterPro" id="IPR013783">
    <property type="entry name" value="Ig-like_fold"/>
</dbReference>
<dbReference type="GO" id="GO:0005975">
    <property type="term" value="P:carbohydrate metabolic process"/>
    <property type="evidence" value="ECO:0007669"/>
    <property type="project" value="UniProtKB-ARBA"/>
</dbReference>
<dbReference type="PANTHER" id="PTHR47466:SF1">
    <property type="entry name" value="METALLOPROTEASE MEP1 (AFU_ORTHOLOGUE AFUA_1G07730)-RELATED"/>
    <property type="match status" value="1"/>
</dbReference>
<evidence type="ECO:0000256" key="1">
    <source>
        <dbReference type="ARBA" id="ARBA00008721"/>
    </source>
</evidence>
<comment type="caution">
    <text evidence="10">The sequence shown here is derived from an EMBL/GenBank/DDBJ whole genome shotgun (WGS) entry which is preliminary data.</text>
</comment>
<dbReference type="SUPFAM" id="SSF55486">
    <property type="entry name" value="Metalloproteases ('zincins'), catalytic domain"/>
    <property type="match status" value="1"/>
</dbReference>
<reference evidence="10 11" key="1">
    <citation type="submission" date="2021-05" db="EMBL/GenBank/DDBJ databases">
        <title>A Polyphasic approach of four new species of the genus Ohtaekwangia: Ohtaekwangia histidinii sp. nov., Ohtaekwangia cretensis sp. nov., Ohtaekwangia indiensis sp. nov., Ohtaekwangia reichenbachii sp. nov. from diverse environment.</title>
        <authorList>
            <person name="Octaviana S."/>
        </authorList>
    </citation>
    <scope>NUCLEOTIDE SEQUENCE [LARGE SCALE GENOMIC DNA]</scope>
    <source>
        <strain evidence="10 11">PWU4</strain>
    </source>
</reference>
<evidence type="ECO:0000256" key="7">
    <source>
        <dbReference type="ARBA" id="ARBA00023049"/>
    </source>
</evidence>
<dbReference type="AlphaFoldDB" id="A0AAP2DJT8"/>
<dbReference type="Gene3D" id="3.40.390.10">
    <property type="entry name" value="Collagenase (Catalytic Domain)"/>
    <property type="match status" value="1"/>
</dbReference>
<dbReference type="RefSeq" id="WP_254163496.1">
    <property type="nucleotide sequence ID" value="NZ_JAHESF010000010.1"/>
</dbReference>
<dbReference type="GO" id="GO:0008237">
    <property type="term" value="F:metallopeptidase activity"/>
    <property type="evidence" value="ECO:0007669"/>
    <property type="project" value="UniProtKB-KW"/>
</dbReference>
<keyword evidence="4" id="KW-0732">Signal</keyword>
<evidence type="ECO:0000313" key="10">
    <source>
        <dbReference type="EMBL" id="MBT1697625.1"/>
    </source>
</evidence>
<dbReference type="GO" id="GO:0046872">
    <property type="term" value="F:metal ion binding"/>
    <property type="evidence" value="ECO:0007669"/>
    <property type="project" value="UniProtKB-KW"/>
</dbReference>
<dbReference type="Proteomes" id="UP001319200">
    <property type="component" value="Unassembled WGS sequence"/>
</dbReference>
<dbReference type="InterPro" id="IPR013320">
    <property type="entry name" value="ConA-like_dom_sf"/>
</dbReference>
<comment type="similarity">
    <text evidence="1">Belongs to the peptidase M43B family.</text>
</comment>
<dbReference type="Gene3D" id="2.60.40.10">
    <property type="entry name" value="Immunoglobulins"/>
    <property type="match status" value="1"/>
</dbReference>
<dbReference type="Gene3D" id="2.60.120.200">
    <property type="match status" value="2"/>
</dbReference>
<keyword evidence="11" id="KW-1185">Reference proteome</keyword>
<accession>A0AAP2DJT8</accession>
<evidence type="ECO:0000256" key="2">
    <source>
        <dbReference type="ARBA" id="ARBA00022670"/>
    </source>
</evidence>
<dbReference type="NCBIfam" id="NF038128">
    <property type="entry name" value="choice_anch_J"/>
    <property type="match status" value="2"/>
</dbReference>
<dbReference type="InterPro" id="IPR008754">
    <property type="entry name" value="Peptidase_M43"/>
</dbReference>
<sequence>MIKQYAVGLFTVIFVCCGIFQTLAQDRCGTVEMTQQLRDKNLLREDDNRFESWIGERRRSRASGRVQSGPYRIPVVVHIIHKGEAVGTGVNISDEQVRSQIKVLNRDFNRLNTDASSTPSEFAGVAAKLDIEFVLAKQNPAGEPTTGIVRVRGSKNTWTVNDDATLKAQSYWPAEDYLNLWVTDLSSGLLGYAQFPVSSLAGLESAENNRLTDGVAIDYTVTGSLDDGNFNLTSSFNRGRTATHEVGHFFGLRHIWGDDNGLCGGNGDYVADTPDQGNSTSGCPSHPQTACSVHTMFQNYMDYTNDACMNLFTSGQADRMMTVIENSPRRASLLVSDGADDPSPVQDDLAIRSITSPVENICAGSVVPSIRVVNEGTNPVTTARIELYVNGVVKETRDVVFNNPVAVAADAPVTFSPLSLATGSNTVKVKLIKTNGASDGKTDDNEKSVTALVPENISMPFTERFVTQPAAWKLGNADGLTAWSVRTATKENASNTALYMKFFNASEALGAEDIVFTPVVDLSSATDPYLAFDVAYAGNQSAADGLKVYVITDCSNSLSGGSQVYSKSGSALATAQNSGIAFVPSGESDWRKEIVSLRDYAGLSNVQLAFVGVNARGNNLYLDNIAVTGSADADAAITAIVSPSPVRCDSAVAPVIKVKNTGEVAVTSFKITGMVDNVQQLMVIFNDLAITPGQEQEITLPGIILSPGENRFTTTLSETNGFFDKNDTDNRKEVISVLNKASDLIPLRQYFDDGSYADQWTITNPADGMRWETVGTNYGQSLYFNSDHNINIGDEAWLVSPVLDFTQTNVASVFFDLSYQNADFGSKKEGAREVFKVLASKDCGSTYEVLLSEDAGVLTGMDAAVTEVPSSEAQWRRQFVNLSSLAGEGQMRIAFVVSNGHVNDLYLDNIEFYLSDNPAPQSVDQPYSVYGTDPSGPAEFYITFNLSTRQDVAYALIDVTGKQVTSGNLSSVLNQTYTIDPKNTPQGIYVMRLRIGEQQYSTRVFLK</sequence>
<dbReference type="NCBIfam" id="TIGR04183">
    <property type="entry name" value="Por_Secre_tail"/>
    <property type="match status" value="1"/>
</dbReference>
<evidence type="ECO:0000256" key="3">
    <source>
        <dbReference type="ARBA" id="ARBA00022723"/>
    </source>
</evidence>
<keyword evidence="2" id="KW-0645">Protease</keyword>
<dbReference type="InterPro" id="IPR026444">
    <property type="entry name" value="Secre_tail"/>
</dbReference>
<dbReference type="GO" id="GO:0004553">
    <property type="term" value="F:hydrolase activity, hydrolyzing O-glycosyl compounds"/>
    <property type="evidence" value="ECO:0007669"/>
    <property type="project" value="UniProtKB-ARBA"/>
</dbReference>
<dbReference type="PANTHER" id="PTHR47466">
    <property type="match status" value="1"/>
</dbReference>
<evidence type="ECO:0000256" key="4">
    <source>
        <dbReference type="ARBA" id="ARBA00022729"/>
    </source>
</evidence>
<proteinExistence type="inferred from homology"/>
<evidence type="ECO:0000256" key="8">
    <source>
        <dbReference type="ARBA" id="ARBA00023157"/>
    </source>
</evidence>